<dbReference type="CDD" id="cd01921">
    <property type="entry name" value="cyclophilin_RRM"/>
    <property type="match status" value="1"/>
</dbReference>
<dbReference type="GO" id="GO:0003723">
    <property type="term" value="F:RNA binding"/>
    <property type="evidence" value="ECO:0007669"/>
    <property type="project" value="UniProtKB-UniRule"/>
</dbReference>
<evidence type="ECO:0000256" key="3">
    <source>
        <dbReference type="ARBA" id="ARBA00022884"/>
    </source>
</evidence>
<keyword evidence="5 8" id="KW-0413">Isomerase</keyword>
<comment type="similarity">
    <text evidence="8">Belongs to the cyclophilin-type PPIase family. PPIL4 subfamily.</text>
</comment>
<dbReference type="STRING" id="1156394.T0RVN2"/>
<dbReference type="EC" id="5.2.1.8" evidence="8"/>
<dbReference type="PANTHER" id="PTHR45843">
    <property type="entry name" value="PEPTIDYL-PROLYL CIS-TRANS ISOMERASE-LIKE 4"/>
    <property type="match status" value="1"/>
</dbReference>
<dbReference type="InterPro" id="IPR029000">
    <property type="entry name" value="Cyclophilin-like_dom_sf"/>
</dbReference>
<dbReference type="Gene3D" id="3.30.70.330">
    <property type="match status" value="1"/>
</dbReference>
<dbReference type="GO" id="GO:0003755">
    <property type="term" value="F:peptidyl-prolyl cis-trans isomerase activity"/>
    <property type="evidence" value="ECO:0007669"/>
    <property type="project" value="UniProtKB-UniRule"/>
</dbReference>
<dbReference type="OrthoDB" id="2083at2759"/>
<evidence type="ECO:0000259" key="10">
    <source>
        <dbReference type="PROSITE" id="PS50072"/>
    </source>
</evidence>
<gene>
    <name evidence="12" type="ORF">SDRG_05927</name>
</gene>
<comment type="catalytic activity">
    <reaction evidence="1 8">
        <text>[protein]-peptidylproline (omega=180) = [protein]-peptidylproline (omega=0)</text>
        <dbReference type="Rhea" id="RHEA:16237"/>
        <dbReference type="Rhea" id="RHEA-COMP:10747"/>
        <dbReference type="Rhea" id="RHEA-COMP:10748"/>
        <dbReference type="ChEBI" id="CHEBI:83833"/>
        <dbReference type="ChEBI" id="CHEBI:83834"/>
        <dbReference type="EC" id="5.2.1.8"/>
    </reaction>
</comment>
<dbReference type="Pfam" id="PF00160">
    <property type="entry name" value="Pro_isomerase"/>
    <property type="match status" value="1"/>
</dbReference>
<dbReference type="PRINTS" id="PR00153">
    <property type="entry name" value="CSAPPISMRASE"/>
</dbReference>
<dbReference type="GeneID" id="19946654"/>
<name>T0RVN2_SAPDV</name>
<organism evidence="12 13">
    <name type="scientific">Saprolegnia diclina (strain VS20)</name>
    <dbReference type="NCBI Taxonomy" id="1156394"/>
    <lineage>
        <taxon>Eukaryota</taxon>
        <taxon>Sar</taxon>
        <taxon>Stramenopiles</taxon>
        <taxon>Oomycota</taxon>
        <taxon>Saprolegniomycetes</taxon>
        <taxon>Saprolegniales</taxon>
        <taxon>Saprolegniaceae</taxon>
        <taxon>Saprolegnia</taxon>
    </lineage>
</organism>
<accession>T0RVN2</accession>
<dbReference type="InterPro" id="IPR035538">
    <property type="entry name" value="Cyclophilin_PPIL4"/>
</dbReference>
<dbReference type="AlphaFoldDB" id="T0RVN2"/>
<dbReference type="InterPro" id="IPR035979">
    <property type="entry name" value="RBD_domain_sf"/>
</dbReference>
<protein>
    <recommendedName>
        <fullName evidence="8">Peptidyl-prolyl cis-trans isomerase</fullName>
        <shortName evidence="8">PPIase</shortName>
        <ecNumber evidence="8">5.2.1.8</ecNumber>
    </recommendedName>
</protein>
<dbReference type="PANTHER" id="PTHR45843:SF1">
    <property type="entry name" value="PEPTIDYL-PROLYL CIS-TRANS ISOMERASE-LIKE 4"/>
    <property type="match status" value="1"/>
</dbReference>
<sequence>METYEAIATKLELMEAAVVAVPSDRRYERLARLVDVNGIDSLVPSKYVYGRLGPTSWDARHYFETARGTIEVEVSWQMLAQRTYVDGHEAMSVLLQTSLGEVVVDLRVKEAPRTCLNFLKLCKLKYYNNVLFFNVQENLLVQTGDPTGTGSGGDSVFHVLEPRQPRAFPDELGLKKQVLSKGCLCMANTGPDSNTSQFFVTMRDDDLTQFAGNTLFGHVVEGLEILQSISELYADSHGRPYQDCRILHTFVLDDPFPDPPGLVEPPSSPTHERPPTESVEVRLSVLDKLDEYEGKTEEEVAIMQRDREAKSRSVFLEIIGDLPDADVKPPEEVLFLCKLNPVTTAEDLELIFSRFGPCTAHIILDYKTGDSLCFGFVEFTDKEHCIEACFKMNNVLIDDRRVKVDFSQSVSKLWNKFRRNEKQSKEIDPTPEDEAAKRPAKYDFVDEPERRRDDHKRSHRRDELKKAEVRRDDRKTESRRRDDDRRHRSRDRSDRREDRKRSEERGRSRRSRSRESRHKSRSRDRSDRR</sequence>
<feature type="region of interest" description="Disordered" evidence="9">
    <location>
        <begin position="421"/>
        <end position="529"/>
    </location>
</feature>
<feature type="domain" description="PPIase cyclophilin-type" evidence="10">
    <location>
        <begin position="96"/>
        <end position="251"/>
    </location>
</feature>
<evidence type="ECO:0000256" key="4">
    <source>
        <dbReference type="ARBA" id="ARBA00023110"/>
    </source>
</evidence>
<dbReference type="Gene3D" id="2.40.100.10">
    <property type="entry name" value="Cyclophilin-like"/>
    <property type="match status" value="1"/>
</dbReference>
<dbReference type="RefSeq" id="XP_008609894.1">
    <property type="nucleotide sequence ID" value="XM_008611672.1"/>
</dbReference>
<dbReference type="PROSITE" id="PS50102">
    <property type="entry name" value="RRM"/>
    <property type="match status" value="1"/>
</dbReference>
<dbReference type="OMA" id="APKCCEN"/>
<feature type="compositionally biased region" description="Pro residues" evidence="9">
    <location>
        <begin position="257"/>
        <end position="268"/>
    </location>
</feature>
<evidence type="ECO:0000256" key="9">
    <source>
        <dbReference type="SAM" id="MobiDB-lite"/>
    </source>
</evidence>
<comment type="function">
    <text evidence="8">PPIases accelerate the folding of proteins. It catalyzes the cis-trans isomerization of proline imidic peptide bonds in oligopeptides.</text>
</comment>
<feature type="compositionally biased region" description="Basic residues" evidence="9">
    <location>
        <begin position="507"/>
        <end position="522"/>
    </location>
</feature>
<evidence type="ECO:0000256" key="5">
    <source>
        <dbReference type="ARBA" id="ARBA00023235"/>
    </source>
</evidence>
<evidence type="ECO:0000256" key="6">
    <source>
        <dbReference type="ARBA" id="ARBA00023242"/>
    </source>
</evidence>
<evidence type="ECO:0000256" key="1">
    <source>
        <dbReference type="ARBA" id="ARBA00000971"/>
    </source>
</evidence>
<evidence type="ECO:0000256" key="7">
    <source>
        <dbReference type="PROSITE-ProRule" id="PRU00176"/>
    </source>
</evidence>
<feature type="compositionally biased region" description="Basic and acidic residues" evidence="9">
    <location>
        <begin position="421"/>
        <end position="506"/>
    </location>
</feature>
<dbReference type="InterPro" id="IPR035542">
    <property type="entry name" value="CRIP"/>
</dbReference>
<dbReference type="SUPFAM" id="SSF54928">
    <property type="entry name" value="RNA-binding domain, RBD"/>
    <property type="match status" value="1"/>
</dbReference>
<dbReference type="Pfam" id="PF00076">
    <property type="entry name" value="RRM_1"/>
    <property type="match status" value="1"/>
</dbReference>
<dbReference type="GO" id="GO:0005634">
    <property type="term" value="C:nucleus"/>
    <property type="evidence" value="ECO:0007669"/>
    <property type="project" value="UniProtKB-SubCell"/>
</dbReference>
<feature type="region of interest" description="Disordered" evidence="9">
    <location>
        <begin position="257"/>
        <end position="277"/>
    </location>
</feature>
<dbReference type="SUPFAM" id="SSF50891">
    <property type="entry name" value="Cyclophilin-like"/>
    <property type="match status" value="1"/>
</dbReference>
<dbReference type="PROSITE" id="PS50072">
    <property type="entry name" value="CSA_PPIASE_2"/>
    <property type="match status" value="1"/>
</dbReference>
<dbReference type="SMART" id="SM00360">
    <property type="entry name" value="RRM"/>
    <property type="match status" value="1"/>
</dbReference>
<keyword evidence="4 8" id="KW-0697">Rotamase</keyword>
<evidence type="ECO:0000256" key="8">
    <source>
        <dbReference type="RuleBase" id="RU365081"/>
    </source>
</evidence>
<dbReference type="InterPro" id="IPR000504">
    <property type="entry name" value="RRM_dom"/>
</dbReference>
<keyword evidence="3 7" id="KW-0694">RNA-binding</keyword>
<dbReference type="InterPro" id="IPR002130">
    <property type="entry name" value="Cyclophilin-type_PPIase_dom"/>
</dbReference>
<proteinExistence type="inferred from homology"/>
<keyword evidence="6 8" id="KW-0539">Nucleus</keyword>
<feature type="domain" description="RRM" evidence="11">
    <location>
        <begin position="332"/>
        <end position="409"/>
    </location>
</feature>
<evidence type="ECO:0000256" key="2">
    <source>
        <dbReference type="ARBA" id="ARBA00004123"/>
    </source>
</evidence>
<dbReference type="eggNOG" id="KOG0415">
    <property type="taxonomic scope" value="Eukaryota"/>
</dbReference>
<dbReference type="EMBL" id="JH767147">
    <property type="protein sequence ID" value="EQC36473.1"/>
    <property type="molecule type" value="Genomic_DNA"/>
</dbReference>
<evidence type="ECO:0000313" key="12">
    <source>
        <dbReference type="EMBL" id="EQC36473.1"/>
    </source>
</evidence>
<reference evidence="12 13" key="1">
    <citation type="submission" date="2012-04" db="EMBL/GenBank/DDBJ databases">
        <title>The Genome Sequence of Saprolegnia declina VS20.</title>
        <authorList>
            <consortium name="The Broad Institute Genome Sequencing Platform"/>
            <person name="Russ C."/>
            <person name="Nusbaum C."/>
            <person name="Tyler B."/>
            <person name="van West P."/>
            <person name="Dieguez-Uribeondo J."/>
            <person name="de Bruijn I."/>
            <person name="Tripathy S."/>
            <person name="Jiang R."/>
            <person name="Young S.K."/>
            <person name="Zeng Q."/>
            <person name="Gargeya S."/>
            <person name="Fitzgerald M."/>
            <person name="Haas B."/>
            <person name="Abouelleil A."/>
            <person name="Alvarado L."/>
            <person name="Arachchi H.M."/>
            <person name="Berlin A."/>
            <person name="Chapman S.B."/>
            <person name="Goldberg J."/>
            <person name="Griggs A."/>
            <person name="Gujja S."/>
            <person name="Hansen M."/>
            <person name="Howarth C."/>
            <person name="Imamovic A."/>
            <person name="Larimer J."/>
            <person name="McCowen C."/>
            <person name="Montmayeur A."/>
            <person name="Murphy C."/>
            <person name="Neiman D."/>
            <person name="Pearson M."/>
            <person name="Priest M."/>
            <person name="Roberts A."/>
            <person name="Saif S."/>
            <person name="Shea T."/>
            <person name="Sisk P."/>
            <person name="Sykes S."/>
            <person name="Wortman J."/>
            <person name="Nusbaum C."/>
            <person name="Birren B."/>
        </authorList>
    </citation>
    <scope>NUCLEOTIDE SEQUENCE [LARGE SCALE GENOMIC DNA]</scope>
    <source>
        <strain evidence="12 13">VS20</strain>
    </source>
</reference>
<keyword evidence="13" id="KW-1185">Reference proteome</keyword>
<dbReference type="InParanoid" id="T0RVN2"/>
<dbReference type="CDD" id="cd12235">
    <property type="entry name" value="RRM_PPIL4"/>
    <property type="match status" value="1"/>
</dbReference>
<comment type="subcellular location">
    <subcellularLocation>
        <location evidence="2 8">Nucleus</location>
    </subcellularLocation>
</comment>
<evidence type="ECO:0000313" key="13">
    <source>
        <dbReference type="Proteomes" id="UP000030762"/>
    </source>
</evidence>
<evidence type="ECO:0000259" key="11">
    <source>
        <dbReference type="PROSITE" id="PS50102"/>
    </source>
</evidence>
<dbReference type="InterPro" id="IPR012677">
    <property type="entry name" value="Nucleotide-bd_a/b_plait_sf"/>
</dbReference>
<dbReference type="VEuPathDB" id="FungiDB:SDRG_05927"/>
<dbReference type="Proteomes" id="UP000030762">
    <property type="component" value="Unassembled WGS sequence"/>
</dbReference>